<proteinExistence type="predicted"/>
<dbReference type="RefSeq" id="WP_309151110.1">
    <property type="nucleotide sequence ID" value="NZ_CP133568.1"/>
</dbReference>
<keyword evidence="3" id="KW-1185">Reference proteome</keyword>
<protein>
    <recommendedName>
        <fullName evidence="4">ATP-binding protein</fullName>
    </recommendedName>
</protein>
<evidence type="ECO:0008006" key="4">
    <source>
        <dbReference type="Google" id="ProtNLM"/>
    </source>
</evidence>
<feature type="region of interest" description="Disordered" evidence="1">
    <location>
        <begin position="726"/>
        <end position="755"/>
    </location>
</feature>
<reference evidence="2 3" key="1">
    <citation type="submission" date="2023-08" db="EMBL/GenBank/DDBJ databases">
        <title>The whole genome sequence of Lysobacter yananisis.</title>
        <authorList>
            <person name="Sun H."/>
        </authorList>
    </citation>
    <scope>NUCLEOTIDE SEQUENCE [LARGE SCALE GENOMIC DNA]</scope>
    <source>
        <strain evidence="2 3">SNNU513</strain>
    </source>
</reference>
<name>A0ABY9P7L2_9GAMM</name>
<evidence type="ECO:0000313" key="3">
    <source>
        <dbReference type="Proteomes" id="UP001229313"/>
    </source>
</evidence>
<organism evidence="2 3">
    <name type="scientific">Lysobacter yananisis</name>
    <dbReference type="NCBI Taxonomy" id="1003114"/>
    <lineage>
        <taxon>Bacteria</taxon>
        <taxon>Pseudomonadati</taxon>
        <taxon>Pseudomonadota</taxon>
        <taxon>Gammaproteobacteria</taxon>
        <taxon>Lysobacterales</taxon>
        <taxon>Lysobacteraceae</taxon>
        <taxon>Lysobacter</taxon>
    </lineage>
</organism>
<accession>A0ABY9P7L2</accession>
<evidence type="ECO:0000313" key="2">
    <source>
        <dbReference type="EMBL" id="WMT01842.1"/>
    </source>
</evidence>
<evidence type="ECO:0000256" key="1">
    <source>
        <dbReference type="SAM" id="MobiDB-lite"/>
    </source>
</evidence>
<gene>
    <name evidence="2" type="ORF">RDV84_17960</name>
</gene>
<sequence length="1325" mass="147078">MKHGLLDRTLWHQDEHGRKIEVAQQRLVDFAEPVVVLGEAGMGKSSLLGELGKLPGYAGCTARQLINRADPRSLLGDATTLVIDALDEVSTSREGDAVDAVLRRLGEIGCPRFVLSCRSIDWRSATGAQAIEEQYERAPLQLHLEPLTDAQVLAFLGDRIGPDRAEAAARHFQSLGLDGLLGNPQSLSMIADVVAGSDLPKTRDELFSLAITKLVDEHNDAKPVQRLPREARLAGAGAACAALILTGHEALARRAAANLEDGDLALAELDRLPDGEHACVALASRLFKAAGDERFGYVHRRIGEDLGARWLAAQADTPRKRRRLLALFHHQGLVPSSLRGMHAWLAQSPALAPAVIAADPMGVIEYGDVAALDTTQVRGLLESLRKLALIDPHLNQWRAFAVPGVARMELLDELRCAVASEPEPFGFRLIVLKSLARTPAAAAMAATLQSLVVNGDGYFALRRAAAQALADVLTPAAWRDIALTLLDQDSEDSTRLALEIMPMVDYAPFEDELIVDIAIAAVRRNRRLASVLYELEHRLPDERIASVLERLAVALPEPRGAHDYDARLPLNDLVYHLIARQLVVSRPSAETLLRWLQPVGSDDGYDREPRIALQQHLIAETALRRDVQSLALLDGTGEDHALLRHTQLIQYSLGLECSEDDVVALLERYSPRDEQDPRWRELLQLIPHGPDKGNRARATAQRFAADDPEAREWIERLGQPVAMPLDQRREQRKEQQRVERAERHAQHREHFAQRVEPMRAGAPADLTSPASAYLGIYHDLDKDLPAPERLQQWLGPDLAQAALLGFQAFLLAPEHARDRHAIERDLFEDSGYPAAQVLIAGLAERHRLAIGLDDLPDDILFAGFVELHRNGSQVRYGLAELQQAVVDALRARSLWAEALRIACEPQLRAGHEYVLGLTGLLNGEEDPELIDRLAAEWLHRFESLPWRIEEALIERLLKRGQREPLKDLVQRAAVDVPSDRSQTWDAIDLIVDFEAAAARLDATGMNPGLLFEIRDRSFEDRGARDPGTVIWSPAQLEWIVSRFRGLWPVVPLPEDGWVGDRNPWDAVVYLRDQIRRLGNDTSDAARAALARLCEAPADDYSETLRSVRTEQQRTHVESHYAPPELEVLAQVANDKTPNSAADLQAWLLEELVEVQKKIRSDDAESWRGFYDSEEPRNEEQCRDHLMGLLRQGTPGVEYAPEGHVAADKEVDIACSAGKLRLPIEIKGQWNRQLWTGADEQLDRLYTSDWRADGRGIYLLLWFGEQDTASKRLVGPGKGSPLPATPEQARQLLIERSAAAREGRVEVVVLDVSRPAAIAAKPKGSR</sequence>
<dbReference type="EMBL" id="CP133568">
    <property type="protein sequence ID" value="WMT01842.1"/>
    <property type="molecule type" value="Genomic_DNA"/>
</dbReference>
<dbReference type="Proteomes" id="UP001229313">
    <property type="component" value="Chromosome"/>
</dbReference>